<organism evidence="1 2">
    <name type="scientific">Lacipirellula limnantheis</name>
    <dbReference type="NCBI Taxonomy" id="2528024"/>
    <lineage>
        <taxon>Bacteria</taxon>
        <taxon>Pseudomonadati</taxon>
        <taxon>Planctomycetota</taxon>
        <taxon>Planctomycetia</taxon>
        <taxon>Pirellulales</taxon>
        <taxon>Lacipirellulaceae</taxon>
        <taxon>Lacipirellula</taxon>
    </lineage>
</organism>
<dbReference type="InterPro" id="IPR023799">
    <property type="entry name" value="RbfA_dom_sf"/>
</dbReference>
<dbReference type="SUPFAM" id="SSF89919">
    <property type="entry name" value="Ribosome-binding factor A, RbfA"/>
    <property type="match status" value="1"/>
</dbReference>
<dbReference type="Proteomes" id="UP000317909">
    <property type="component" value="Chromosome"/>
</dbReference>
<sequence>MSLDKRTREQMLAHCDAIHEDDGVDPREFFKLRSHRDKPDRKAQQLCRQVGETIDQILAGELGDAALNALRVASVVPAPDASRMLVTLVATSDDGSFDRAAIEHKLAAVTGLLRSAVAAAITRRKAPNLSFVVIGPNDGEATTQATGGDA</sequence>
<dbReference type="InterPro" id="IPR015946">
    <property type="entry name" value="KH_dom-like_a/b"/>
</dbReference>
<reference evidence="1 2" key="1">
    <citation type="submission" date="2019-02" db="EMBL/GenBank/DDBJ databases">
        <title>Deep-cultivation of Planctomycetes and their phenomic and genomic characterization uncovers novel biology.</title>
        <authorList>
            <person name="Wiegand S."/>
            <person name="Jogler M."/>
            <person name="Boedeker C."/>
            <person name="Pinto D."/>
            <person name="Vollmers J."/>
            <person name="Rivas-Marin E."/>
            <person name="Kohn T."/>
            <person name="Peeters S.H."/>
            <person name="Heuer A."/>
            <person name="Rast P."/>
            <person name="Oberbeckmann S."/>
            <person name="Bunk B."/>
            <person name="Jeske O."/>
            <person name="Meyerdierks A."/>
            <person name="Storesund J.E."/>
            <person name="Kallscheuer N."/>
            <person name="Luecker S."/>
            <person name="Lage O.M."/>
            <person name="Pohl T."/>
            <person name="Merkel B.J."/>
            <person name="Hornburger P."/>
            <person name="Mueller R.-W."/>
            <person name="Bruemmer F."/>
            <person name="Labrenz M."/>
            <person name="Spormann A.M."/>
            <person name="Op den Camp H."/>
            <person name="Overmann J."/>
            <person name="Amann R."/>
            <person name="Jetten M.S.M."/>
            <person name="Mascher T."/>
            <person name="Medema M.H."/>
            <person name="Devos D.P."/>
            <person name="Kaster A.-K."/>
            <person name="Ovreas L."/>
            <person name="Rohde M."/>
            <person name="Galperin M.Y."/>
            <person name="Jogler C."/>
        </authorList>
    </citation>
    <scope>NUCLEOTIDE SEQUENCE [LARGE SCALE GENOMIC DNA]</scope>
    <source>
        <strain evidence="1 2">I41</strain>
    </source>
</reference>
<dbReference type="RefSeq" id="WP_145435837.1">
    <property type="nucleotide sequence ID" value="NZ_CP036339.1"/>
</dbReference>
<proteinExistence type="predicted"/>
<gene>
    <name evidence="1" type="ORF">I41_53310</name>
</gene>
<name>A0A517U626_9BACT</name>
<dbReference type="KEGG" id="llh:I41_53310"/>
<dbReference type="AlphaFoldDB" id="A0A517U626"/>
<accession>A0A517U626</accession>
<evidence type="ECO:0000313" key="2">
    <source>
        <dbReference type="Proteomes" id="UP000317909"/>
    </source>
</evidence>
<dbReference type="OrthoDB" id="5570333at2"/>
<dbReference type="EMBL" id="CP036339">
    <property type="protein sequence ID" value="QDT76086.1"/>
    <property type="molecule type" value="Genomic_DNA"/>
</dbReference>
<dbReference type="Gene3D" id="3.30.300.20">
    <property type="match status" value="1"/>
</dbReference>
<protein>
    <submittedName>
        <fullName evidence="1">Ribosome-binding factor A</fullName>
    </submittedName>
</protein>
<evidence type="ECO:0000313" key="1">
    <source>
        <dbReference type="EMBL" id="QDT76086.1"/>
    </source>
</evidence>
<keyword evidence="2" id="KW-1185">Reference proteome</keyword>